<gene>
    <name evidence="7" type="ORF">PQJ61_07840</name>
</gene>
<evidence type="ECO:0000313" key="8">
    <source>
        <dbReference type="Proteomes" id="UP001221217"/>
    </source>
</evidence>
<feature type="transmembrane region" description="Helical" evidence="5">
    <location>
        <begin position="105"/>
        <end position="126"/>
    </location>
</feature>
<dbReference type="EMBL" id="JAQQAL010000015">
    <property type="protein sequence ID" value="MDC7226661.1"/>
    <property type="molecule type" value="Genomic_DNA"/>
</dbReference>
<dbReference type="Gene3D" id="1.20.120.1630">
    <property type="match status" value="1"/>
</dbReference>
<dbReference type="InterPro" id="IPR039357">
    <property type="entry name" value="SRD5A/TECR"/>
</dbReference>
<accession>A0AAJ1IGB7</accession>
<dbReference type="Pfam" id="PF02544">
    <property type="entry name" value="Steroid_dh"/>
    <property type="match status" value="1"/>
</dbReference>
<evidence type="ECO:0000256" key="1">
    <source>
        <dbReference type="ARBA" id="ARBA00004141"/>
    </source>
</evidence>
<dbReference type="Proteomes" id="UP001221217">
    <property type="component" value="Unassembled WGS sequence"/>
</dbReference>
<feature type="transmembrane region" description="Helical" evidence="5">
    <location>
        <begin position="60"/>
        <end position="84"/>
    </location>
</feature>
<keyword evidence="4 5" id="KW-0472">Membrane</keyword>
<feature type="transmembrane region" description="Helical" evidence="5">
    <location>
        <begin position="197"/>
        <end position="221"/>
    </location>
</feature>
<evidence type="ECO:0000259" key="6">
    <source>
        <dbReference type="Pfam" id="PF02544"/>
    </source>
</evidence>
<keyword evidence="3 5" id="KW-1133">Transmembrane helix</keyword>
<protein>
    <submittedName>
        <fullName evidence="7">DUF1295 domain-containing protein</fullName>
    </submittedName>
</protein>
<proteinExistence type="predicted"/>
<feature type="transmembrane region" description="Helical" evidence="5">
    <location>
        <begin position="138"/>
        <end position="157"/>
    </location>
</feature>
<dbReference type="InterPro" id="IPR001104">
    <property type="entry name" value="3-oxo-5_a-steroid_4-DH_C"/>
</dbReference>
<evidence type="ECO:0000256" key="3">
    <source>
        <dbReference type="ARBA" id="ARBA00022989"/>
    </source>
</evidence>
<organism evidence="7 8">
    <name type="scientific">Candidatus Thalassospirochaeta sargassi</name>
    <dbReference type="NCBI Taxonomy" id="3119039"/>
    <lineage>
        <taxon>Bacteria</taxon>
        <taxon>Pseudomonadati</taxon>
        <taxon>Spirochaetota</taxon>
        <taxon>Spirochaetia</taxon>
        <taxon>Spirochaetales</taxon>
        <taxon>Spirochaetaceae</taxon>
        <taxon>Candidatus Thalassospirochaeta</taxon>
    </lineage>
</organism>
<comment type="subcellular location">
    <subcellularLocation>
        <location evidence="1">Membrane</location>
        <topology evidence="1">Multi-pass membrane protein</topology>
    </subcellularLocation>
</comment>
<dbReference type="PANTHER" id="PTHR10556">
    <property type="entry name" value="3-OXO-5-ALPHA-STEROID 4-DEHYDROGENASE"/>
    <property type="match status" value="1"/>
</dbReference>
<dbReference type="PANTHER" id="PTHR10556:SF43">
    <property type="entry name" value="STEROID 5-ALPHA-REDUCTASE DET2"/>
    <property type="match status" value="1"/>
</dbReference>
<name>A0AAJ1IGB7_9SPIO</name>
<sequence>MDNIYQILILLEFAIAVPIFIILFFIKAPYGRYTKRGWGPVINARFSWFIMEMPSVILPLYFFITAGAASNPLFLLFIIIWEAHYIQRTFVYPALMNRASHKMPLLILLFSGIFNTVNGIINSYGIFVLENSGTESLLSIKLIAGLLIFCAGFILNLTSDKILRNLRAPGESGYKIPEKGMYKYICSPNYLGEILEWVGWAILTWSPAGAAFLVFTIANLAPRAWSNLKWYRATFPDYPPERKALIPGIY</sequence>
<evidence type="ECO:0000313" key="7">
    <source>
        <dbReference type="EMBL" id="MDC7226661.1"/>
    </source>
</evidence>
<reference evidence="7 8" key="1">
    <citation type="submission" date="2022-12" db="EMBL/GenBank/DDBJ databases">
        <title>Metagenome assembled genome from gulf of manar.</title>
        <authorList>
            <person name="Kohli P."/>
            <person name="Pk S."/>
            <person name="Venkata Ramana C."/>
            <person name="Sasikala C."/>
        </authorList>
    </citation>
    <scope>NUCLEOTIDE SEQUENCE [LARGE SCALE GENOMIC DNA]</scope>
    <source>
        <strain evidence="7">JB008</strain>
    </source>
</reference>
<evidence type="ECO:0000256" key="5">
    <source>
        <dbReference type="SAM" id="Phobius"/>
    </source>
</evidence>
<dbReference type="FunFam" id="1.20.120.1630:FF:000014">
    <property type="entry name" value="Steroid 5-alpha reductase, putative"/>
    <property type="match status" value="1"/>
</dbReference>
<dbReference type="InterPro" id="IPR016636">
    <property type="entry name" value="3-oxo-5-alpha-steroid_4-DH"/>
</dbReference>
<evidence type="ECO:0000256" key="4">
    <source>
        <dbReference type="ARBA" id="ARBA00023136"/>
    </source>
</evidence>
<comment type="caution">
    <text evidence="7">The sequence shown here is derived from an EMBL/GenBank/DDBJ whole genome shotgun (WGS) entry which is preliminary data.</text>
</comment>
<dbReference type="AlphaFoldDB" id="A0AAJ1IGB7"/>
<feature type="transmembrane region" description="Helical" evidence="5">
    <location>
        <begin position="7"/>
        <end position="26"/>
    </location>
</feature>
<dbReference type="GO" id="GO:0003865">
    <property type="term" value="F:3-oxo-5-alpha-steroid 4-dehydrogenase activity"/>
    <property type="evidence" value="ECO:0007669"/>
    <property type="project" value="InterPro"/>
</dbReference>
<keyword evidence="2 5" id="KW-0812">Transmembrane</keyword>
<dbReference type="GO" id="GO:0008202">
    <property type="term" value="P:steroid metabolic process"/>
    <property type="evidence" value="ECO:0007669"/>
    <property type="project" value="InterPro"/>
</dbReference>
<feature type="domain" description="3-oxo-5-alpha-steroid 4-dehydrogenase C-terminal" evidence="6">
    <location>
        <begin position="102"/>
        <end position="250"/>
    </location>
</feature>
<dbReference type="PIRSF" id="PIRSF015596">
    <property type="entry name" value="5_alpha-SR2"/>
    <property type="match status" value="1"/>
</dbReference>
<evidence type="ECO:0000256" key="2">
    <source>
        <dbReference type="ARBA" id="ARBA00022692"/>
    </source>
</evidence>
<dbReference type="PROSITE" id="PS50244">
    <property type="entry name" value="S5A_REDUCTASE"/>
    <property type="match status" value="1"/>
</dbReference>
<dbReference type="GO" id="GO:0016020">
    <property type="term" value="C:membrane"/>
    <property type="evidence" value="ECO:0007669"/>
    <property type="project" value="UniProtKB-SubCell"/>
</dbReference>